<reference evidence="1 2" key="1">
    <citation type="journal article" date="2016" name="Nat. Commun.">
        <title>Thousands of microbial genomes shed light on interconnected biogeochemical processes in an aquifer system.</title>
        <authorList>
            <person name="Anantharaman K."/>
            <person name="Brown C.T."/>
            <person name="Hug L.A."/>
            <person name="Sharon I."/>
            <person name="Castelle C.J."/>
            <person name="Probst A.J."/>
            <person name="Thomas B.C."/>
            <person name="Singh A."/>
            <person name="Wilkins M.J."/>
            <person name="Karaoz U."/>
            <person name="Brodie E.L."/>
            <person name="Williams K.H."/>
            <person name="Hubbard S.S."/>
            <person name="Banfield J.F."/>
        </authorList>
    </citation>
    <scope>NUCLEOTIDE SEQUENCE [LARGE SCALE GENOMIC DNA]</scope>
</reference>
<evidence type="ECO:0000313" key="2">
    <source>
        <dbReference type="Proteomes" id="UP000177159"/>
    </source>
</evidence>
<dbReference type="Pfam" id="PF11104">
    <property type="entry name" value="PilM_2"/>
    <property type="match status" value="1"/>
</dbReference>
<dbReference type="EMBL" id="MFZM01000030">
    <property type="protein sequence ID" value="OGK22917.1"/>
    <property type="molecule type" value="Genomic_DNA"/>
</dbReference>
<dbReference type="Proteomes" id="UP000177159">
    <property type="component" value="Unassembled WGS sequence"/>
</dbReference>
<organism evidence="1 2">
    <name type="scientific">Candidatus Roizmanbacteria bacterium RIFCSPHIGHO2_02_FULL_37_24</name>
    <dbReference type="NCBI Taxonomy" id="1802037"/>
    <lineage>
        <taxon>Bacteria</taxon>
        <taxon>Candidatus Roizmaniibacteriota</taxon>
    </lineage>
</organism>
<dbReference type="InterPro" id="IPR050696">
    <property type="entry name" value="FtsA/MreB"/>
</dbReference>
<comment type="caution">
    <text evidence="1">The sequence shown here is derived from an EMBL/GenBank/DDBJ whole genome shotgun (WGS) entry which is preliminary data.</text>
</comment>
<evidence type="ECO:0000313" key="1">
    <source>
        <dbReference type="EMBL" id="OGK22917.1"/>
    </source>
</evidence>
<dbReference type="AlphaFoldDB" id="A0A1F7GUX7"/>
<evidence type="ECO:0008006" key="3">
    <source>
        <dbReference type="Google" id="ProtNLM"/>
    </source>
</evidence>
<accession>A0A1F7GUX7</accession>
<protein>
    <recommendedName>
        <fullName evidence="3">SHS2 domain-containing protein</fullName>
    </recommendedName>
</protein>
<name>A0A1F7GUX7_9BACT</name>
<dbReference type="InterPro" id="IPR005883">
    <property type="entry name" value="PilM"/>
</dbReference>
<dbReference type="SUPFAM" id="SSF53067">
    <property type="entry name" value="Actin-like ATPase domain"/>
    <property type="match status" value="2"/>
</dbReference>
<dbReference type="PANTHER" id="PTHR32432:SF3">
    <property type="entry name" value="ETHANOLAMINE UTILIZATION PROTEIN EUTJ"/>
    <property type="match status" value="1"/>
</dbReference>
<dbReference type="InterPro" id="IPR043129">
    <property type="entry name" value="ATPase_NBD"/>
</dbReference>
<dbReference type="PANTHER" id="PTHR32432">
    <property type="entry name" value="CELL DIVISION PROTEIN FTSA-RELATED"/>
    <property type="match status" value="1"/>
</dbReference>
<dbReference type="Gene3D" id="3.30.420.40">
    <property type="match status" value="2"/>
</dbReference>
<proteinExistence type="predicted"/>
<dbReference type="Gene3D" id="3.30.1490.300">
    <property type="match status" value="1"/>
</dbReference>
<gene>
    <name evidence="1" type="ORF">A3C24_03590</name>
</gene>
<sequence>MSDSIFCVDFGEYYLKVAQVDHKKKILEIKAAAFNEIPFNPYASSAEEVFKKSEELLVKLIADASIKHQDVNIIIPDSQSYTRIFEMPLLTDKELLSAIKYQADQFIPIPIDKVSLDVHILHKDKQNNKVDILLVAAANTVIENIVQIVESASLMPVSIENEASATVRLITTILKMEKQKNRSTDECEVFINFGNSSTSLYLFSVTEQRPLQVHNFTLGRSIFYRDILSNYSLNDQQIKDLIENIGFSEDDSTYDLHQLLAAPLNEFVSEVKRFLMSTKEGASGKVRNIYLLGEGSKFAFLDKKLSSLLGQSITPLNLSEYVSKNSVSDYFKQDWPLLAPVIGGALR</sequence>
<dbReference type="CDD" id="cd24049">
    <property type="entry name" value="ASKHA_NBD_PilM"/>
    <property type="match status" value="1"/>
</dbReference>